<organism evidence="3 4">
    <name type="scientific">Oidiodendron maius (strain Zn)</name>
    <dbReference type="NCBI Taxonomy" id="913774"/>
    <lineage>
        <taxon>Eukaryota</taxon>
        <taxon>Fungi</taxon>
        <taxon>Dikarya</taxon>
        <taxon>Ascomycota</taxon>
        <taxon>Pezizomycotina</taxon>
        <taxon>Leotiomycetes</taxon>
        <taxon>Leotiomycetes incertae sedis</taxon>
        <taxon>Myxotrichaceae</taxon>
        <taxon>Oidiodendron</taxon>
    </lineage>
</organism>
<keyword evidence="1" id="KW-1133">Transmembrane helix</keyword>
<evidence type="ECO:0000256" key="2">
    <source>
        <dbReference type="SAM" id="SignalP"/>
    </source>
</evidence>
<dbReference type="InParanoid" id="A0A0C3H7G3"/>
<dbReference type="Proteomes" id="UP000054321">
    <property type="component" value="Unassembled WGS sequence"/>
</dbReference>
<feature type="transmembrane region" description="Helical" evidence="1">
    <location>
        <begin position="81"/>
        <end position="100"/>
    </location>
</feature>
<evidence type="ECO:0000256" key="1">
    <source>
        <dbReference type="SAM" id="Phobius"/>
    </source>
</evidence>
<keyword evidence="1" id="KW-0472">Membrane</keyword>
<feature type="transmembrane region" description="Helical" evidence="1">
    <location>
        <begin position="112"/>
        <end position="129"/>
    </location>
</feature>
<keyword evidence="2" id="KW-0732">Signal</keyword>
<keyword evidence="1" id="KW-0812">Transmembrane</keyword>
<reference evidence="4" key="2">
    <citation type="submission" date="2015-01" db="EMBL/GenBank/DDBJ databases">
        <title>Evolutionary Origins and Diversification of the Mycorrhizal Mutualists.</title>
        <authorList>
            <consortium name="DOE Joint Genome Institute"/>
            <consortium name="Mycorrhizal Genomics Consortium"/>
            <person name="Kohler A."/>
            <person name="Kuo A."/>
            <person name="Nagy L.G."/>
            <person name="Floudas D."/>
            <person name="Copeland A."/>
            <person name="Barry K.W."/>
            <person name="Cichocki N."/>
            <person name="Veneault-Fourrey C."/>
            <person name="LaButti K."/>
            <person name="Lindquist E.A."/>
            <person name="Lipzen A."/>
            <person name="Lundell T."/>
            <person name="Morin E."/>
            <person name="Murat C."/>
            <person name="Riley R."/>
            <person name="Ohm R."/>
            <person name="Sun H."/>
            <person name="Tunlid A."/>
            <person name="Henrissat B."/>
            <person name="Grigoriev I.V."/>
            <person name="Hibbett D.S."/>
            <person name="Martin F."/>
        </authorList>
    </citation>
    <scope>NUCLEOTIDE SEQUENCE [LARGE SCALE GENOMIC DNA]</scope>
    <source>
        <strain evidence="4">Zn</strain>
    </source>
</reference>
<evidence type="ECO:0000313" key="4">
    <source>
        <dbReference type="Proteomes" id="UP000054321"/>
    </source>
</evidence>
<dbReference type="OrthoDB" id="10592921at2759"/>
<keyword evidence="4" id="KW-1185">Reference proteome</keyword>
<dbReference type="AlphaFoldDB" id="A0A0C3H7G3"/>
<dbReference type="EMBL" id="KN832879">
    <property type="protein sequence ID" value="KIM99184.1"/>
    <property type="molecule type" value="Genomic_DNA"/>
</dbReference>
<dbReference type="Pfam" id="PF14087">
    <property type="entry name" value="DUF4267"/>
    <property type="match status" value="1"/>
</dbReference>
<evidence type="ECO:0000313" key="3">
    <source>
        <dbReference type="EMBL" id="KIM99184.1"/>
    </source>
</evidence>
<accession>A0A0C3H7G3</accession>
<proteinExistence type="predicted"/>
<dbReference type="HOGENOM" id="CLU_1938759_0_0_1"/>
<dbReference type="InterPro" id="IPR025363">
    <property type="entry name" value="DUF4267"/>
</dbReference>
<name>A0A0C3H7G3_OIDMZ</name>
<feature type="chain" id="PRO_5002178067" evidence="2">
    <location>
        <begin position="30"/>
        <end position="130"/>
    </location>
</feature>
<protein>
    <submittedName>
        <fullName evidence="3">Uncharacterized protein</fullName>
    </submittedName>
</protein>
<feature type="signal peptide" evidence="2">
    <location>
        <begin position="1"/>
        <end position="29"/>
    </location>
</feature>
<gene>
    <name evidence="3" type="ORF">OIDMADRAFT_19995</name>
</gene>
<sequence length="130" mass="13758">MNPGVYGAYFMGISSIFLGLLALISPSTAADLFGVRLPSSSSSPSSPHSTSATAFLAAKGARDITLGICYLALGYEQELRIVRIMMLAHMVTGVIDALVVWAQRGESKEKRVWTYGIGTAGLLVALMVGF</sequence>
<reference evidence="3 4" key="1">
    <citation type="submission" date="2014-04" db="EMBL/GenBank/DDBJ databases">
        <authorList>
            <consortium name="DOE Joint Genome Institute"/>
            <person name="Kuo A."/>
            <person name="Martino E."/>
            <person name="Perotto S."/>
            <person name="Kohler A."/>
            <person name="Nagy L.G."/>
            <person name="Floudas D."/>
            <person name="Copeland A."/>
            <person name="Barry K.W."/>
            <person name="Cichocki N."/>
            <person name="Veneault-Fourrey C."/>
            <person name="LaButti K."/>
            <person name="Lindquist E.A."/>
            <person name="Lipzen A."/>
            <person name="Lundell T."/>
            <person name="Morin E."/>
            <person name="Murat C."/>
            <person name="Sun H."/>
            <person name="Tunlid A."/>
            <person name="Henrissat B."/>
            <person name="Grigoriev I.V."/>
            <person name="Hibbett D.S."/>
            <person name="Martin F."/>
            <person name="Nordberg H.P."/>
            <person name="Cantor M.N."/>
            <person name="Hua S.X."/>
        </authorList>
    </citation>
    <scope>NUCLEOTIDE SEQUENCE [LARGE SCALE GENOMIC DNA]</scope>
    <source>
        <strain evidence="3 4">Zn</strain>
    </source>
</reference>